<keyword evidence="1" id="KW-1133">Transmembrane helix</keyword>
<dbReference type="NCBIfam" id="TIGR00254">
    <property type="entry name" value="GGDEF"/>
    <property type="match status" value="2"/>
</dbReference>
<dbReference type="PANTHER" id="PTHR45138:SF9">
    <property type="entry name" value="DIGUANYLATE CYCLASE DGCM-RELATED"/>
    <property type="match status" value="1"/>
</dbReference>
<feature type="transmembrane region" description="Helical" evidence="1">
    <location>
        <begin position="469"/>
        <end position="490"/>
    </location>
</feature>
<keyword evidence="4" id="KW-1185">Reference proteome</keyword>
<dbReference type="Gene3D" id="3.30.70.270">
    <property type="match status" value="2"/>
</dbReference>
<dbReference type="OrthoDB" id="23692at2"/>
<feature type="transmembrane region" description="Helical" evidence="1">
    <location>
        <begin position="389"/>
        <end position="408"/>
    </location>
</feature>
<gene>
    <name evidence="3" type="ORF">nbrc107696_08090</name>
</gene>
<protein>
    <recommendedName>
        <fullName evidence="2">GGDEF domain-containing protein</fullName>
    </recommendedName>
</protein>
<dbReference type="AlphaFoldDB" id="A0A7I9V588"/>
<dbReference type="Proteomes" id="UP000444960">
    <property type="component" value="Unassembled WGS sequence"/>
</dbReference>
<evidence type="ECO:0000313" key="4">
    <source>
        <dbReference type="Proteomes" id="UP000444960"/>
    </source>
</evidence>
<dbReference type="SMART" id="SM00267">
    <property type="entry name" value="GGDEF"/>
    <property type="match status" value="2"/>
</dbReference>
<evidence type="ECO:0000259" key="2">
    <source>
        <dbReference type="PROSITE" id="PS50887"/>
    </source>
</evidence>
<accession>A0A7I9V588</accession>
<dbReference type="InterPro" id="IPR000160">
    <property type="entry name" value="GGDEF_dom"/>
</dbReference>
<feature type="transmembrane region" description="Helical" evidence="1">
    <location>
        <begin position="115"/>
        <end position="135"/>
    </location>
</feature>
<dbReference type="InterPro" id="IPR043128">
    <property type="entry name" value="Rev_trsase/Diguanyl_cyclase"/>
</dbReference>
<organism evidence="3 4">
    <name type="scientific">Gordonia spumicola</name>
    <dbReference type="NCBI Taxonomy" id="589161"/>
    <lineage>
        <taxon>Bacteria</taxon>
        <taxon>Bacillati</taxon>
        <taxon>Actinomycetota</taxon>
        <taxon>Actinomycetes</taxon>
        <taxon>Mycobacteriales</taxon>
        <taxon>Gordoniaceae</taxon>
        <taxon>Gordonia</taxon>
    </lineage>
</organism>
<dbReference type="EMBL" id="BJOV01000002">
    <property type="protein sequence ID" value="GEE00363.1"/>
    <property type="molecule type" value="Genomic_DNA"/>
</dbReference>
<dbReference type="Pfam" id="PF00990">
    <property type="entry name" value="GGDEF"/>
    <property type="match status" value="2"/>
</dbReference>
<feature type="transmembrane region" description="Helical" evidence="1">
    <location>
        <begin position="414"/>
        <end position="435"/>
    </location>
</feature>
<proteinExistence type="predicted"/>
<feature type="transmembrane region" description="Helical" evidence="1">
    <location>
        <begin position="447"/>
        <end position="463"/>
    </location>
</feature>
<dbReference type="PANTHER" id="PTHR45138">
    <property type="entry name" value="REGULATORY COMPONENTS OF SENSORY TRANSDUCTION SYSTEM"/>
    <property type="match status" value="1"/>
</dbReference>
<dbReference type="InterPro" id="IPR050469">
    <property type="entry name" value="Diguanylate_Cyclase"/>
</dbReference>
<feature type="domain" description="GGDEF" evidence="2">
    <location>
        <begin position="589"/>
        <end position="727"/>
    </location>
</feature>
<feature type="transmembrane region" description="Helical" evidence="1">
    <location>
        <begin position="9"/>
        <end position="29"/>
    </location>
</feature>
<dbReference type="SUPFAM" id="SSF55073">
    <property type="entry name" value="Nucleotide cyclase"/>
    <property type="match status" value="2"/>
</dbReference>
<dbReference type="GO" id="GO:0005886">
    <property type="term" value="C:plasma membrane"/>
    <property type="evidence" value="ECO:0007669"/>
    <property type="project" value="TreeGrafter"/>
</dbReference>
<dbReference type="InterPro" id="IPR029787">
    <property type="entry name" value="Nucleotide_cyclase"/>
</dbReference>
<feature type="transmembrane region" description="Helical" evidence="1">
    <location>
        <begin position="141"/>
        <end position="160"/>
    </location>
</feature>
<feature type="transmembrane region" description="Helical" evidence="1">
    <location>
        <begin position="65"/>
        <end position="85"/>
    </location>
</feature>
<comment type="caution">
    <text evidence="3">The sequence shown here is derived from an EMBL/GenBank/DDBJ whole genome shotgun (WGS) entry which is preliminary data.</text>
</comment>
<keyword evidence="1" id="KW-0812">Transmembrane</keyword>
<evidence type="ECO:0000256" key="1">
    <source>
        <dbReference type="SAM" id="Phobius"/>
    </source>
</evidence>
<reference evidence="4" key="1">
    <citation type="submission" date="2019-06" db="EMBL/GenBank/DDBJ databases">
        <title>Gordonia isolated from sludge of a wastewater treatment plant.</title>
        <authorList>
            <person name="Tamura T."/>
            <person name="Aoyama K."/>
            <person name="Kang Y."/>
            <person name="Saito S."/>
            <person name="Akiyama N."/>
            <person name="Yazawa K."/>
            <person name="Gonoi T."/>
            <person name="Mikami Y."/>
        </authorList>
    </citation>
    <scope>NUCLEOTIDE SEQUENCE [LARGE SCALE GENOMIC DNA]</scope>
    <source>
        <strain evidence="4">NBRC 107696</strain>
    </source>
</reference>
<feature type="transmembrane region" description="Helical" evidence="1">
    <location>
        <begin position="91"/>
        <end position="108"/>
    </location>
</feature>
<dbReference type="GO" id="GO:0043709">
    <property type="term" value="P:cell adhesion involved in single-species biofilm formation"/>
    <property type="evidence" value="ECO:0007669"/>
    <property type="project" value="TreeGrafter"/>
</dbReference>
<dbReference type="GO" id="GO:0052621">
    <property type="term" value="F:diguanylate cyclase activity"/>
    <property type="evidence" value="ECO:0007669"/>
    <property type="project" value="TreeGrafter"/>
</dbReference>
<dbReference type="CDD" id="cd01949">
    <property type="entry name" value="GGDEF"/>
    <property type="match status" value="2"/>
</dbReference>
<evidence type="ECO:0000313" key="3">
    <source>
        <dbReference type="EMBL" id="GEE00363.1"/>
    </source>
</evidence>
<dbReference type="PROSITE" id="PS50887">
    <property type="entry name" value="GGDEF"/>
    <property type="match status" value="2"/>
</dbReference>
<feature type="domain" description="GGDEF" evidence="2">
    <location>
        <begin position="204"/>
        <end position="338"/>
    </location>
</feature>
<feature type="transmembrane region" description="Helical" evidence="1">
    <location>
        <begin position="35"/>
        <end position="53"/>
    </location>
</feature>
<dbReference type="RefSeq" id="WP_161894267.1">
    <property type="nucleotide sequence ID" value="NZ_BJOV01000002.1"/>
</dbReference>
<sequence length="740" mass="80848">MGYKVRRELAYGVLVLDAIIAAAFAGHAAHTRDRWMIPIVIALVGATFVLRRMSYRPDRCGTGNGWFIAATVIDVAWIYYVHNWLALNETARVVMFVPFSVLLSLVVVRMPFRHAAVALVVGTILLSTAELTLPFSAPRLVAVLVCASVGVIVLTATLIVERDARRSWRMMRLLDAQARTDVLTGLPNRRHLEEVLDAATADTGPVCLAIIDVDGFKSYNDSHGHVEGDVYLQLVAERLSSGDEFVARMSGDEFAVVWRETAPAVARRRAEELRADVAGAVGSVGDDGVRRRTASAGFAILAEREKNSDSMRRLLYAADRALYAAKAAGRDSTRSDTAGIAAGAPAPPRDARALSSRYEHAVWAADKRGCDAAFSAVYRSRGQAIRRSFIAGIFGAFIVGYVAQVIIGRPQPGVAYQITMTMLLAVVPATVLALVGTSKRCSVRVGEIVYLCAVGLIVVGLMWERLVQVPTGTVVVPFLLPVVIVQHLALTHIRYRLLAPAMWLMVLGLAAVELIVFGFEDRRFINIVVAVLMTGVMAQMSDRAESTRLLLWRRTRELEQMGRRDPITNLPNRRVFYTALIDAFGLEEKYVGVLLLDLDRFKEYNDEHGHLAGDDLLRTVASTVLDSESSEETAARVGGDEFGVVVVGDRLDTVLGRCSTIRDRVAAVSVDGPPRAHASASAGFAWTRTGDETGSRLERIGELIRQADVALYQAKRDGRNRLVSRPVVPQTTVEVANEFA</sequence>
<feature type="transmembrane region" description="Helical" evidence="1">
    <location>
        <begin position="497"/>
        <end position="518"/>
    </location>
</feature>
<dbReference type="GO" id="GO:1902201">
    <property type="term" value="P:negative regulation of bacterial-type flagellum-dependent cell motility"/>
    <property type="evidence" value="ECO:0007669"/>
    <property type="project" value="TreeGrafter"/>
</dbReference>
<keyword evidence="1" id="KW-0472">Membrane</keyword>
<name>A0A7I9V588_9ACTN</name>